<evidence type="ECO:0000313" key="11">
    <source>
        <dbReference type="Proteomes" id="UP000733611"/>
    </source>
</evidence>
<evidence type="ECO:0000256" key="5">
    <source>
        <dbReference type="ARBA" id="ARBA00023136"/>
    </source>
</evidence>
<dbReference type="AlphaFoldDB" id="A0A948WYW0"/>
<evidence type="ECO:0000313" key="10">
    <source>
        <dbReference type="EMBL" id="MBU3843434.1"/>
    </source>
</evidence>
<dbReference type="InterPro" id="IPR050539">
    <property type="entry name" value="ThrE_Dicarb/AminoAcid_Exp"/>
</dbReference>
<feature type="transmembrane region" description="Helical" evidence="8">
    <location>
        <begin position="298"/>
        <end position="322"/>
    </location>
</feature>
<comment type="caution">
    <text evidence="10">The sequence shown here is derived from an EMBL/GenBank/DDBJ whole genome shotgun (WGS) entry which is preliminary data.</text>
</comment>
<evidence type="ECO:0000256" key="2">
    <source>
        <dbReference type="ARBA" id="ARBA00022475"/>
    </source>
</evidence>
<evidence type="ECO:0000256" key="3">
    <source>
        <dbReference type="ARBA" id="ARBA00022692"/>
    </source>
</evidence>
<evidence type="ECO:0000256" key="1">
    <source>
        <dbReference type="ARBA" id="ARBA00004651"/>
    </source>
</evidence>
<keyword evidence="3 8" id="KW-0812">Transmembrane</keyword>
<dbReference type="PANTHER" id="PTHR34390">
    <property type="entry name" value="UPF0442 PROTEIN YJJB-RELATED"/>
    <property type="match status" value="1"/>
</dbReference>
<evidence type="ECO:0000256" key="6">
    <source>
        <dbReference type="ARBA" id="ARBA00034125"/>
    </source>
</evidence>
<comment type="subcellular location">
    <subcellularLocation>
        <location evidence="1">Cell membrane</location>
        <topology evidence="1">Multi-pass membrane protein</topology>
    </subcellularLocation>
</comment>
<dbReference type="Proteomes" id="UP000733611">
    <property type="component" value="Unassembled WGS sequence"/>
</dbReference>
<dbReference type="Pfam" id="PF06738">
    <property type="entry name" value="ThrE"/>
    <property type="match status" value="1"/>
</dbReference>
<evidence type="ECO:0000256" key="7">
    <source>
        <dbReference type="SAM" id="MobiDB-lite"/>
    </source>
</evidence>
<feature type="domain" description="Threonine/serine exporter-like N-terminal" evidence="9">
    <location>
        <begin position="114"/>
        <end position="352"/>
    </location>
</feature>
<dbReference type="InterPro" id="IPR010619">
    <property type="entry name" value="ThrE-like_N"/>
</dbReference>
<reference evidence="10" key="2">
    <citation type="submission" date="2021-04" db="EMBL/GenBank/DDBJ databases">
        <authorList>
            <person name="Gilroy R."/>
        </authorList>
    </citation>
    <scope>NUCLEOTIDE SEQUENCE</scope>
    <source>
        <strain evidence="10">378</strain>
    </source>
</reference>
<feature type="region of interest" description="Disordered" evidence="7">
    <location>
        <begin position="1"/>
        <end position="39"/>
    </location>
</feature>
<evidence type="ECO:0000256" key="8">
    <source>
        <dbReference type="SAM" id="Phobius"/>
    </source>
</evidence>
<evidence type="ECO:0000256" key="4">
    <source>
        <dbReference type="ARBA" id="ARBA00022989"/>
    </source>
</evidence>
<sequence>MTTAQKPPQASAPTKPSSATTALASAATATAEKPLSAPTTASTAATAATAAPACTAYDAAAALSPLTESTDHSHGYHYSEISSPGTEQGHWHWDNKRLELNHPADEDLALKTKLLATLGWRLASCGAETRLIVQSVKKMAYDLGCHAIDLSISRNGILVKLRNGQKVSVEYMEIRHFVINMDSLARLHEICLQVSEGKLTDLHKIFFAIRAVRPRHYNHKHIIVIEALAGAGFAYLNGGHLGVCISALVGGLCLMFFRFLFIKRGFFETFTFMLSACIGSLVASLVAHYGFAVSSFEVTLAATATTLLLVPGFPLINGFLDIFKGYVTMGFNRLVIAVVVVMSAAIGLLTSTYISNLIFQLL</sequence>
<feature type="transmembrane region" description="Helical" evidence="8">
    <location>
        <begin position="334"/>
        <end position="359"/>
    </location>
</feature>
<dbReference type="GO" id="GO:0022857">
    <property type="term" value="F:transmembrane transporter activity"/>
    <property type="evidence" value="ECO:0007669"/>
    <property type="project" value="InterPro"/>
</dbReference>
<dbReference type="EMBL" id="JAHLFE010000016">
    <property type="protein sequence ID" value="MBU3843434.1"/>
    <property type="molecule type" value="Genomic_DNA"/>
</dbReference>
<gene>
    <name evidence="10" type="ORF">H9847_00960</name>
</gene>
<protein>
    <submittedName>
        <fullName evidence="10">Threonine/serine exporter family protein</fullName>
    </submittedName>
</protein>
<name>A0A948WYW0_9GAMM</name>
<proteinExistence type="inferred from homology"/>
<keyword evidence="2" id="KW-1003">Cell membrane</keyword>
<feature type="transmembrane region" description="Helical" evidence="8">
    <location>
        <begin position="272"/>
        <end position="292"/>
    </location>
</feature>
<organism evidence="10 11">
    <name type="scientific">Candidatus Anaerobiospirillum pullicola</name>
    <dbReference type="NCBI Taxonomy" id="2838451"/>
    <lineage>
        <taxon>Bacteria</taxon>
        <taxon>Pseudomonadati</taxon>
        <taxon>Pseudomonadota</taxon>
        <taxon>Gammaproteobacteria</taxon>
        <taxon>Aeromonadales</taxon>
        <taxon>Succinivibrionaceae</taxon>
        <taxon>Anaerobiospirillum</taxon>
    </lineage>
</organism>
<keyword evidence="5 8" id="KW-0472">Membrane</keyword>
<dbReference type="PANTHER" id="PTHR34390:SF2">
    <property type="entry name" value="SUCCINATE TRANSPORTER SUBUNIT YJJP-RELATED"/>
    <property type="match status" value="1"/>
</dbReference>
<evidence type="ECO:0000259" key="9">
    <source>
        <dbReference type="Pfam" id="PF06738"/>
    </source>
</evidence>
<feature type="transmembrane region" description="Helical" evidence="8">
    <location>
        <begin position="240"/>
        <end position="260"/>
    </location>
</feature>
<reference evidence="10" key="1">
    <citation type="journal article" date="2021" name="PeerJ">
        <title>Extensive microbial diversity within the chicken gut microbiome revealed by metagenomics and culture.</title>
        <authorList>
            <person name="Gilroy R."/>
            <person name="Ravi A."/>
            <person name="Getino M."/>
            <person name="Pursley I."/>
            <person name="Horton D.L."/>
            <person name="Alikhan N.F."/>
            <person name="Baker D."/>
            <person name="Gharbi K."/>
            <person name="Hall N."/>
            <person name="Watson M."/>
            <person name="Adriaenssens E.M."/>
            <person name="Foster-Nyarko E."/>
            <person name="Jarju S."/>
            <person name="Secka A."/>
            <person name="Antonio M."/>
            <person name="Oren A."/>
            <person name="Chaudhuri R.R."/>
            <person name="La Ragione R."/>
            <person name="Hildebrand F."/>
            <person name="Pallen M.J."/>
        </authorList>
    </citation>
    <scope>NUCLEOTIDE SEQUENCE</scope>
    <source>
        <strain evidence="10">378</strain>
    </source>
</reference>
<comment type="similarity">
    <text evidence="6">Belongs to the ThrE exporter (TC 2.A.79) family.</text>
</comment>
<accession>A0A948WYW0</accession>
<dbReference type="GO" id="GO:0015744">
    <property type="term" value="P:succinate transport"/>
    <property type="evidence" value="ECO:0007669"/>
    <property type="project" value="TreeGrafter"/>
</dbReference>
<dbReference type="GO" id="GO:0005886">
    <property type="term" value="C:plasma membrane"/>
    <property type="evidence" value="ECO:0007669"/>
    <property type="project" value="UniProtKB-SubCell"/>
</dbReference>
<keyword evidence="4 8" id="KW-1133">Transmembrane helix</keyword>